<accession>A0ABP8UYD2</accession>
<dbReference type="InterPro" id="IPR046493">
    <property type="entry name" value="DUF6586"/>
</dbReference>
<dbReference type="Proteomes" id="UP001500604">
    <property type="component" value="Unassembled WGS sequence"/>
</dbReference>
<keyword evidence="2" id="KW-1185">Reference proteome</keyword>
<proteinExistence type="predicted"/>
<evidence type="ECO:0000313" key="2">
    <source>
        <dbReference type="Proteomes" id="UP001500604"/>
    </source>
</evidence>
<dbReference type="Pfam" id="PF20227">
    <property type="entry name" value="DUF6586"/>
    <property type="match status" value="1"/>
</dbReference>
<organism evidence="1 2">
    <name type="scientific">Kistimonas scapharcae</name>
    <dbReference type="NCBI Taxonomy" id="1036133"/>
    <lineage>
        <taxon>Bacteria</taxon>
        <taxon>Pseudomonadati</taxon>
        <taxon>Pseudomonadota</taxon>
        <taxon>Gammaproteobacteria</taxon>
        <taxon>Oceanospirillales</taxon>
        <taxon>Endozoicomonadaceae</taxon>
        <taxon>Kistimonas</taxon>
    </lineage>
</organism>
<reference evidence="2" key="1">
    <citation type="journal article" date="2019" name="Int. J. Syst. Evol. Microbiol.">
        <title>The Global Catalogue of Microorganisms (GCM) 10K type strain sequencing project: providing services to taxonomists for standard genome sequencing and annotation.</title>
        <authorList>
            <consortium name="The Broad Institute Genomics Platform"/>
            <consortium name="The Broad Institute Genome Sequencing Center for Infectious Disease"/>
            <person name="Wu L."/>
            <person name="Ma J."/>
        </authorList>
    </citation>
    <scope>NUCLEOTIDE SEQUENCE [LARGE SCALE GENOMIC DNA]</scope>
    <source>
        <strain evidence="2">JCM 17805</strain>
    </source>
</reference>
<evidence type="ECO:0000313" key="1">
    <source>
        <dbReference type="EMBL" id="GAA4647931.1"/>
    </source>
</evidence>
<protein>
    <submittedName>
        <fullName evidence="1">Uncharacterized protein</fullName>
    </submittedName>
</protein>
<dbReference type="RefSeq" id="WP_345192930.1">
    <property type="nucleotide sequence ID" value="NZ_BAABFL010000016.1"/>
</dbReference>
<comment type="caution">
    <text evidence="1">The sequence shown here is derived from an EMBL/GenBank/DDBJ whole genome shotgun (WGS) entry which is preliminary data.</text>
</comment>
<name>A0ABP8UYD2_9GAMM</name>
<gene>
    <name evidence="1" type="ORF">GCM10023116_01930</name>
</gene>
<dbReference type="EMBL" id="BAABFL010000016">
    <property type="protein sequence ID" value="GAA4647931.1"/>
    <property type="molecule type" value="Genomic_DNA"/>
</dbReference>
<sequence length="169" mass="19141">MKQSVRARTNQKLYMARLNLDRWESLLTSNALPVEGEAFRESFLFHAVGGYRSLLAEMLDAADIDASAETANQAAVVAEKYGKTVAELSALFQLEETQESWLSALLVKWDGCWLPSATGMVESTPVEYIPLRDHSSHIVKFTDAPESYRMIYESLKAMITWVRSQMVEW</sequence>